<evidence type="ECO:0000313" key="2">
    <source>
        <dbReference type="Proteomes" id="UP000224203"/>
    </source>
</evidence>
<dbReference type="Proteomes" id="UP000224203">
    <property type="component" value="Unassembled WGS sequence"/>
</dbReference>
<name>A0A9X7CS64_BACCE</name>
<dbReference type="EMBL" id="NULI01000015">
    <property type="protein sequence ID" value="PGS83525.1"/>
    <property type="molecule type" value="Genomic_DNA"/>
</dbReference>
<organism evidence="1 2">
    <name type="scientific">Bacillus cereus</name>
    <dbReference type="NCBI Taxonomy" id="1396"/>
    <lineage>
        <taxon>Bacteria</taxon>
        <taxon>Bacillati</taxon>
        <taxon>Bacillota</taxon>
        <taxon>Bacilli</taxon>
        <taxon>Bacillales</taxon>
        <taxon>Bacillaceae</taxon>
        <taxon>Bacillus</taxon>
        <taxon>Bacillus cereus group</taxon>
    </lineage>
</organism>
<dbReference type="RefSeq" id="WP_098782211.1">
    <property type="nucleotide sequence ID" value="NZ_NULI01000015.1"/>
</dbReference>
<sequence>MKKDVEFINLILACEHIIKQIIPSSPENSERYVLMIEELKGLRETIKLNQLNKTLYYLSITQMLERNDPKKVIYAVLNLNEFYCNYYQIV</sequence>
<gene>
    <name evidence="1" type="ORF">COC69_02015</name>
</gene>
<dbReference type="AlphaFoldDB" id="A0A9X7CS64"/>
<protein>
    <submittedName>
        <fullName evidence="1">Uncharacterized protein</fullName>
    </submittedName>
</protein>
<proteinExistence type="predicted"/>
<comment type="caution">
    <text evidence="1">The sequence shown here is derived from an EMBL/GenBank/DDBJ whole genome shotgun (WGS) entry which is preliminary data.</text>
</comment>
<evidence type="ECO:0000313" key="1">
    <source>
        <dbReference type="EMBL" id="PGS83525.1"/>
    </source>
</evidence>
<accession>A0A9X7CS64</accession>
<reference evidence="1 2" key="1">
    <citation type="submission" date="2017-09" db="EMBL/GenBank/DDBJ databases">
        <title>Large-scale bioinformatics analysis of Bacillus genomes uncovers conserved roles of natural products in bacterial physiology.</title>
        <authorList>
            <consortium name="Agbiome Team Llc"/>
            <person name="Bleich R.M."/>
            <person name="Grubbs K.J."/>
            <person name="Santa Maria K.C."/>
            <person name="Allen S.E."/>
            <person name="Farag S."/>
            <person name="Shank E.A."/>
            <person name="Bowers A."/>
        </authorList>
    </citation>
    <scope>NUCLEOTIDE SEQUENCE [LARGE SCALE GENOMIC DNA]</scope>
    <source>
        <strain evidence="1 2">AFS041711</strain>
    </source>
</reference>